<dbReference type="NCBIfam" id="TIGR04183">
    <property type="entry name" value="Por_Secre_tail"/>
    <property type="match status" value="1"/>
</dbReference>
<accession>A0A1S1YTX8</accession>
<dbReference type="Pfam" id="PF18962">
    <property type="entry name" value="Por_Secre_tail"/>
    <property type="match status" value="1"/>
</dbReference>
<dbReference type="Pfam" id="PF15892">
    <property type="entry name" value="BNR_4"/>
    <property type="match status" value="1"/>
</dbReference>
<dbReference type="InterPro" id="IPR026444">
    <property type="entry name" value="Secre_tail"/>
</dbReference>
<proteinExistence type="predicted"/>
<dbReference type="Proteomes" id="UP000179797">
    <property type="component" value="Unassembled WGS sequence"/>
</dbReference>
<dbReference type="AlphaFoldDB" id="A0A1S1YTX8"/>
<keyword evidence="4" id="KW-1185">Reference proteome</keyword>
<feature type="chain" id="PRO_5010215065" description="Secretion system C-terminal sorting domain-containing protein" evidence="1">
    <location>
        <begin position="20"/>
        <end position="524"/>
    </location>
</feature>
<reference evidence="3 4" key="1">
    <citation type="journal article" date="2012" name="Int. J. Syst. Evol. Microbiol.">
        <title>Flammeovirga pacifica sp. nov., isolated from deep-sea sediment.</title>
        <authorList>
            <person name="Xu H."/>
            <person name="Fu Y."/>
            <person name="Yang N."/>
            <person name="Ding Z."/>
            <person name="Lai Q."/>
            <person name="Zeng R."/>
        </authorList>
    </citation>
    <scope>NUCLEOTIDE SEQUENCE [LARGE SCALE GENOMIC DNA]</scope>
    <source>
        <strain evidence="4">DSM 24597 / LMG 26175 / WPAGA1</strain>
    </source>
</reference>
<evidence type="ECO:0000313" key="4">
    <source>
        <dbReference type="Proteomes" id="UP000179797"/>
    </source>
</evidence>
<gene>
    <name evidence="3" type="ORF">NH26_23230</name>
</gene>
<comment type="caution">
    <text evidence="3">The sequence shown here is derived from an EMBL/GenBank/DDBJ whole genome shotgun (WGS) entry which is preliminary data.</text>
</comment>
<keyword evidence="1" id="KW-0732">Signal</keyword>
<organism evidence="3 4">
    <name type="scientific">Flammeovirga pacifica</name>
    <dbReference type="NCBI Taxonomy" id="915059"/>
    <lineage>
        <taxon>Bacteria</taxon>
        <taxon>Pseudomonadati</taxon>
        <taxon>Bacteroidota</taxon>
        <taxon>Cytophagia</taxon>
        <taxon>Cytophagales</taxon>
        <taxon>Flammeovirgaceae</taxon>
        <taxon>Flammeovirga</taxon>
    </lineage>
</organism>
<dbReference type="SUPFAM" id="SSF50939">
    <property type="entry name" value="Sialidases"/>
    <property type="match status" value="1"/>
</dbReference>
<dbReference type="EMBL" id="JRYR02000002">
    <property type="protein sequence ID" value="OHX64494.1"/>
    <property type="molecule type" value="Genomic_DNA"/>
</dbReference>
<name>A0A1S1YTX8_FLAPC</name>
<dbReference type="RefSeq" id="WP_044216974.1">
    <property type="nucleotide sequence ID" value="NZ_JRYR02000002.1"/>
</dbReference>
<evidence type="ECO:0000256" key="1">
    <source>
        <dbReference type="SAM" id="SignalP"/>
    </source>
</evidence>
<dbReference type="OrthoDB" id="223410at2"/>
<evidence type="ECO:0000259" key="2">
    <source>
        <dbReference type="Pfam" id="PF18962"/>
    </source>
</evidence>
<feature type="signal peptide" evidence="1">
    <location>
        <begin position="1"/>
        <end position="19"/>
    </location>
</feature>
<dbReference type="STRING" id="915059.NH26_23230"/>
<dbReference type="InterPro" id="IPR036278">
    <property type="entry name" value="Sialidase_sf"/>
</dbReference>
<evidence type="ECO:0000313" key="3">
    <source>
        <dbReference type="EMBL" id="OHX64494.1"/>
    </source>
</evidence>
<sequence>MKKFSLQLLLLFISLTAFSQSASYTKSTVVTNCWKTNPVIATATQQNSIAIFENFVYMVYYNSDRYLCISRSDNYGDGGWKTIQLNHRYEQRNGVWDSHNTPNIIISPIDKRIHLSFDHHKRDLRYMLSWANTATISNAQFTASRFSSVRKYLEANKTTIKDVTYPRFFVGRNQNLFFMYRKGGSGNGDTYMVKYNNDATWSKPFEIIDGNIGTYNGSNSRCAYFNDVQFHSGKIHLTWVWRETPNADTNHDLMYAYSGNDGVSWKNAKGEYLSMPMNVNSNGLKVATIPQNSGLTNHNGAAVDGDGNVHTILRINGAYYHHYGVKGTDGKFNWSSNLVATFTGDRPKLYCDRSSNTLYLIVRKSSSLKLFATASNGQKWNQWSEIKSFSDKFTSTTNSIINSSGTQLTTMAVSSDKRLQIIKWSLSSSNARTNQAFVNEETPLEKIMTVYPNPTNSDFTIDFRGVENADVLIFNQLGKLVYQSQISEGVVHLKKGDLFSSGFYLINVVDKQSLKTYQGKILIQ</sequence>
<feature type="domain" description="Secretion system C-terminal sorting" evidence="2">
    <location>
        <begin position="450"/>
        <end position="516"/>
    </location>
</feature>
<protein>
    <recommendedName>
        <fullName evidence="2">Secretion system C-terminal sorting domain-containing protein</fullName>
    </recommendedName>
</protein>